<organism evidence="2 3">
    <name type="scientific">Haladaptatus litoreus</name>
    <dbReference type="NCBI Taxonomy" id="553468"/>
    <lineage>
        <taxon>Archaea</taxon>
        <taxon>Methanobacteriati</taxon>
        <taxon>Methanobacteriota</taxon>
        <taxon>Stenosarchaea group</taxon>
        <taxon>Halobacteria</taxon>
        <taxon>Halobacteriales</taxon>
        <taxon>Haladaptataceae</taxon>
        <taxon>Haladaptatus</taxon>
    </lineage>
</organism>
<dbReference type="Pfam" id="PF24369">
    <property type="entry name" value="DUF7525"/>
    <property type="match status" value="1"/>
</dbReference>
<evidence type="ECO:0000256" key="1">
    <source>
        <dbReference type="SAM" id="Phobius"/>
    </source>
</evidence>
<name>A0A1N6Y0G7_9EURY</name>
<feature type="transmembrane region" description="Helical" evidence="1">
    <location>
        <begin position="44"/>
        <end position="65"/>
    </location>
</feature>
<keyword evidence="1" id="KW-0472">Membrane</keyword>
<dbReference type="EMBL" id="FTNO01000001">
    <property type="protein sequence ID" value="SIR08013.1"/>
    <property type="molecule type" value="Genomic_DNA"/>
</dbReference>
<accession>A0A1N6Y0G7</accession>
<gene>
    <name evidence="2" type="ORF">SAMN05421858_1346</name>
</gene>
<keyword evidence="1" id="KW-0812">Transmembrane</keyword>
<evidence type="ECO:0000313" key="2">
    <source>
        <dbReference type="EMBL" id="SIR08013.1"/>
    </source>
</evidence>
<dbReference type="InterPro" id="IPR055947">
    <property type="entry name" value="DUF7525"/>
</dbReference>
<dbReference type="Proteomes" id="UP000186914">
    <property type="component" value="Unassembled WGS sequence"/>
</dbReference>
<keyword evidence="3" id="KW-1185">Reference proteome</keyword>
<feature type="transmembrane region" description="Helical" evidence="1">
    <location>
        <begin position="20"/>
        <end position="38"/>
    </location>
</feature>
<proteinExistence type="predicted"/>
<keyword evidence="1" id="KW-1133">Transmembrane helix</keyword>
<dbReference type="AlphaFoldDB" id="A0A1N6Y0G7"/>
<protein>
    <submittedName>
        <fullName evidence="2">Uncharacterized protein</fullName>
    </submittedName>
</protein>
<sequence length="67" mass="6678">MQRGHMAGNQAVSTDMGVGLSVLFTLIALAGAGVTFVTPGTETAAWGFAAAIIAGILAVSANHVYSN</sequence>
<evidence type="ECO:0000313" key="3">
    <source>
        <dbReference type="Proteomes" id="UP000186914"/>
    </source>
</evidence>
<reference evidence="3" key="1">
    <citation type="submission" date="2017-01" db="EMBL/GenBank/DDBJ databases">
        <authorList>
            <person name="Varghese N."/>
            <person name="Submissions S."/>
        </authorList>
    </citation>
    <scope>NUCLEOTIDE SEQUENCE [LARGE SCALE GENOMIC DNA]</scope>
    <source>
        <strain evidence="3">CGMCC 1.7737</strain>
    </source>
</reference>